<sequence length="170" mass="18894">MGHMASALSLANFQLIASNAVPSNCMASYNSQIVGCSRRDFRNGRQCSPDCVQGLLQTSSLLDTFCKGVVVDPKTLLGMTMNGQLLPALCPGAPLTATTLTVTVHPTTTPRSPQPSPQLPPGPPGPPDYQVLQDHQDHQCRQDIQDSRHHHLRRRRHRRKQRLNLYLRQR</sequence>
<gene>
    <name evidence="3" type="ORF">PG994_009381</name>
</gene>
<evidence type="ECO:0000256" key="1">
    <source>
        <dbReference type="SAM" id="MobiDB-lite"/>
    </source>
</evidence>
<reference evidence="3 4" key="1">
    <citation type="submission" date="2023-01" db="EMBL/GenBank/DDBJ databases">
        <title>Analysis of 21 Apiospora genomes using comparative genomics revels a genus with tremendous synthesis potential of carbohydrate active enzymes and secondary metabolites.</title>
        <authorList>
            <person name="Sorensen T."/>
        </authorList>
    </citation>
    <scope>NUCLEOTIDE SEQUENCE [LARGE SCALE GENOMIC DNA]</scope>
    <source>
        <strain evidence="3 4">CBS 135458</strain>
    </source>
</reference>
<organism evidence="3 4">
    <name type="scientific">Apiospora phragmitis</name>
    <dbReference type="NCBI Taxonomy" id="2905665"/>
    <lineage>
        <taxon>Eukaryota</taxon>
        <taxon>Fungi</taxon>
        <taxon>Dikarya</taxon>
        <taxon>Ascomycota</taxon>
        <taxon>Pezizomycotina</taxon>
        <taxon>Sordariomycetes</taxon>
        <taxon>Xylariomycetidae</taxon>
        <taxon>Amphisphaeriales</taxon>
        <taxon>Apiosporaceae</taxon>
        <taxon>Apiospora</taxon>
    </lineage>
</organism>
<feature type="region of interest" description="Disordered" evidence="1">
    <location>
        <begin position="105"/>
        <end position="137"/>
    </location>
</feature>
<accession>A0ABR1UJ42</accession>
<name>A0ABR1UJ42_9PEZI</name>
<dbReference type="EMBL" id="JAQQWL010000009">
    <property type="protein sequence ID" value="KAK8058933.1"/>
    <property type="molecule type" value="Genomic_DNA"/>
</dbReference>
<evidence type="ECO:0000313" key="4">
    <source>
        <dbReference type="Proteomes" id="UP001480595"/>
    </source>
</evidence>
<feature type="compositionally biased region" description="Pro residues" evidence="1">
    <location>
        <begin position="112"/>
        <end position="127"/>
    </location>
</feature>
<keyword evidence="4" id="KW-1185">Reference proteome</keyword>
<feature type="chain" id="PRO_5046655343" evidence="2">
    <location>
        <begin position="21"/>
        <end position="170"/>
    </location>
</feature>
<feature type="signal peptide" evidence="2">
    <location>
        <begin position="1"/>
        <end position="20"/>
    </location>
</feature>
<dbReference type="RefSeq" id="XP_066714379.1">
    <property type="nucleotide sequence ID" value="XM_066860790.1"/>
</dbReference>
<proteinExistence type="predicted"/>
<protein>
    <submittedName>
        <fullName evidence="3">Uncharacterized protein</fullName>
    </submittedName>
</protein>
<dbReference type="GeneID" id="92093853"/>
<evidence type="ECO:0000313" key="3">
    <source>
        <dbReference type="EMBL" id="KAK8058933.1"/>
    </source>
</evidence>
<keyword evidence="2" id="KW-0732">Signal</keyword>
<comment type="caution">
    <text evidence="3">The sequence shown here is derived from an EMBL/GenBank/DDBJ whole genome shotgun (WGS) entry which is preliminary data.</text>
</comment>
<evidence type="ECO:0000256" key="2">
    <source>
        <dbReference type="SAM" id="SignalP"/>
    </source>
</evidence>
<dbReference type="Proteomes" id="UP001480595">
    <property type="component" value="Unassembled WGS sequence"/>
</dbReference>